<feature type="region of interest" description="Disordered" evidence="1">
    <location>
        <begin position="188"/>
        <end position="211"/>
    </location>
</feature>
<dbReference type="AlphaFoldDB" id="A0A9W6U395"/>
<sequence>MHEVGDPVWVFQAFRARQGEVRTKKLTHSWHGPYRTVARVNENVYPIDIPTHPRKTVTVNVNRMKKYRGKWTRPYVDEVPVGLGSEVEGGEVEPLAEVDLPPSRFAERLTLGGEYTIIAGVHAPLVEFVAKKGGLLGFWRKVVQEVLLTASVDLSFLAEVGDELPMLLGGGLGLVVAGFSLSLTVSVPSSDSSDGPAGSFSSSSSSELSSA</sequence>
<evidence type="ECO:0000313" key="3">
    <source>
        <dbReference type="EMBL" id="GMF25490.1"/>
    </source>
</evidence>
<proteinExistence type="predicted"/>
<dbReference type="InterPro" id="IPR056924">
    <property type="entry name" value="SH3_Tf2-1"/>
</dbReference>
<dbReference type="OrthoDB" id="2690418at2759"/>
<evidence type="ECO:0000313" key="4">
    <source>
        <dbReference type="Proteomes" id="UP001165121"/>
    </source>
</evidence>
<evidence type="ECO:0000259" key="2">
    <source>
        <dbReference type="Pfam" id="PF24626"/>
    </source>
</evidence>
<dbReference type="Pfam" id="PF24626">
    <property type="entry name" value="SH3_Tf2-1"/>
    <property type="match status" value="1"/>
</dbReference>
<comment type="caution">
    <text evidence="3">The sequence shown here is derived from an EMBL/GenBank/DDBJ whole genome shotgun (WGS) entry which is preliminary data.</text>
</comment>
<dbReference type="EMBL" id="BSXT01000361">
    <property type="protein sequence ID" value="GMF25490.1"/>
    <property type="molecule type" value="Genomic_DNA"/>
</dbReference>
<keyword evidence="4" id="KW-1185">Reference proteome</keyword>
<dbReference type="Proteomes" id="UP001165121">
    <property type="component" value="Unassembled WGS sequence"/>
</dbReference>
<name>A0A9W6U395_9STRA</name>
<feature type="domain" description="Tf2-1-like SH3-like" evidence="2">
    <location>
        <begin position="5"/>
        <end position="68"/>
    </location>
</feature>
<evidence type="ECO:0000256" key="1">
    <source>
        <dbReference type="SAM" id="MobiDB-lite"/>
    </source>
</evidence>
<gene>
    <name evidence="3" type="ORF">Pfra01_000456700</name>
</gene>
<accession>A0A9W6U395</accession>
<protein>
    <submittedName>
        <fullName evidence="3">Unnamed protein product</fullName>
    </submittedName>
</protein>
<reference evidence="3" key="1">
    <citation type="submission" date="2023-04" db="EMBL/GenBank/DDBJ databases">
        <title>Phytophthora fragariaefolia NBRC 109709.</title>
        <authorList>
            <person name="Ichikawa N."/>
            <person name="Sato H."/>
            <person name="Tonouchi N."/>
        </authorList>
    </citation>
    <scope>NUCLEOTIDE SEQUENCE</scope>
    <source>
        <strain evidence="3">NBRC 109709</strain>
    </source>
</reference>
<organism evidence="3 4">
    <name type="scientific">Phytophthora fragariaefolia</name>
    <dbReference type="NCBI Taxonomy" id="1490495"/>
    <lineage>
        <taxon>Eukaryota</taxon>
        <taxon>Sar</taxon>
        <taxon>Stramenopiles</taxon>
        <taxon>Oomycota</taxon>
        <taxon>Peronosporomycetes</taxon>
        <taxon>Peronosporales</taxon>
        <taxon>Peronosporaceae</taxon>
        <taxon>Phytophthora</taxon>
    </lineage>
</organism>